<keyword evidence="3 7" id="KW-0378">Hydrolase</keyword>
<evidence type="ECO:0000256" key="1">
    <source>
        <dbReference type="ARBA" id="ARBA00007835"/>
    </source>
</evidence>
<dbReference type="AlphaFoldDB" id="A0AAV7YH76"/>
<comment type="similarity">
    <text evidence="1 7">Belongs to the phospholipase B-like family.</text>
</comment>
<dbReference type="EC" id="3.1.1.-" evidence="7"/>
<evidence type="ECO:0000256" key="4">
    <source>
        <dbReference type="ARBA" id="ARBA00022963"/>
    </source>
</evidence>
<dbReference type="Gene3D" id="3.60.60.30">
    <property type="match status" value="1"/>
</dbReference>
<evidence type="ECO:0000256" key="3">
    <source>
        <dbReference type="ARBA" id="ARBA00022801"/>
    </source>
</evidence>
<proteinExistence type="inferred from homology"/>
<dbReference type="GO" id="GO:0005576">
    <property type="term" value="C:extracellular region"/>
    <property type="evidence" value="ECO:0007669"/>
    <property type="project" value="TreeGrafter"/>
</dbReference>
<dbReference type="PANTHER" id="PTHR12370:SF3">
    <property type="entry name" value="PHOSPHOLIPASE B-LIKE 2-RELATED"/>
    <property type="match status" value="1"/>
</dbReference>
<evidence type="ECO:0000313" key="9">
    <source>
        <dbReference type="Proteomes" id="UP001146793"/>
    </source>
</evidence>
<name>A0AAV7YH76_9EUKA</name>
<reference evidence="8" key="1">
    <citation type="submission" date="2022-08" db="EMBL/GenBank/DDBJ databases">
        <title>Novel sulphate-reducing endosymbionts in the free-living metamonad Anaeramoeba.</title>
        <authorList>
            <person name="Jerlstrom-Hultqvist J."/>
            <person name="Cepicka I."/>
            <person name="Gallot-Lavallee L."/>
            <person name="Salas-Leiva D."/>
            <person name="Curtis B.A."/>
            <person name="Zahonova K."/>
            <person name="Pipaliya S."/>
            <person name="Dacks J."/>
            <person name="Roger A.J."/>
        </authorList>
    </citation>
    <scope>NUCLEOTIDE SEQUENCE</scope>
    <source>
        <strain evidence="8">Busselton2</strain>
    </source>
</reference>
<dbReference type="PANTHER" id="PTHR12370">
    <property type="entry name" value="PHOSPHOLIPASE B-RELATED"/>
    <property type="match status" value="1"/>
</dbReference>
<keyword evidence="6" id="KW-0325">Glycoprotein</keyword>
<dbReference type="GO" id="GO:0009395">
    <property type="term" value="P:phospholipid catabolic process"/>
    <property type="evidence" value="ECO:0007669"/>
    <property type="project" value="TreeGrafter"/>
</dbReference>
<dbReference type="GO" id="GO:0004620">
    <property type="term" value="F:phospholipase activity"/>
    <property type="evidence" value="ECO:0007669"/>
    <property type="project" value="InterPro"/>
</dbReference>
<dbReference type="EMBL" id="JANTQA010000057">
    <property type="protein sequence ID" value="KAJ3428819.1"/>
    <property type="molecule type" value="Genomic_DNA"/>
</dbReference>
<evidence type="ECO:0000313" key="8">
    <source>
        <dbReference type="EMBL" id="KAJ3428819.1"/>
    </source>
</evidence>
<gene>
    <name evidence="8" type="ORF">M0812_24153</name>
</gene>
<evidence type="ECO:0000256" key="6">
    <source>
        <dbReference type="ARBA" id="ARBA00023180"/>
    </source>
</evidence>
<protein>
    <recommendedName>
        <fullName evidence="7">Phospholipase B-like</fullName>
        <ecNumber evidence="7">3.1.1.-</ecNumber>
    </recommendedName>
</protein>
<dbReference type="Pfam" id="PF04916">
    <property type="entry name" value="Phospholip_B"/>
    <property type="match status" value="1"/>
</dbReference>
<comment type="caution">
    <text evidence="8">The sequence shown here is derived from an EMBL/GenBank/DDBJ whole genome shotgun (WGS) entry which is preliminary data.</text>
</comment>
<keyword evidence="5 7" id="KW-0443">Lipid metabolism</keyword>
<organism evidence="8 9">
    <name type="scientific">Anaeramoeba flamelloides</name>
    <dbReference type="NCBI Taxonomy" id="1746091"/>
    <lineage>
        <taxon>Eukaryota</taxon>
        <taxon>Metamonada</taxon>
        <taxon>Anaeramoebidae</taxon>
        <taxon>Anaeramoeba</taxon>
    </lineage>
</organism>
<dbReference type="Proteomes" id="UP001146793">
    <property type="component" value="Unassembled WGS sequence"/>
</dbReference>
<evidence type="ECO:0000256" key="2">
    <source>
        <dbReference type="ARBA" id="ARBA00022729"/>
    </source>
</evidence>
<evidence type="ECO:0000256" key="7">
    <source>
        <dbReference type="RuleBase" id="RU364138"/>
    </source>
</evidence>
<accession>A0AAV7YH76</accession>
<evidence type="ECO:0000256" key="5">
    <source>
        <dbReference type="ARBA" id="ARBA00023098"/>
    </source>
</evidence>
<comment type="function">
    <text evidence="7">Putative phospholipase.</text>
</comment>
<sequence length="136" mass="15081">MDTMKRIIRYNDWQNDPLSDGNAGNGIMSRNDLVDPDKHSDNVFSSATCFGGLDAKVSGYAGVKKGSIWAQCGPTHDQQPVFSWKNAPKFCDSIPHEVQPEVFDFDWVGWNHGISNQINTLSVKIGGLIVEIEEIL</sequence>
<keyword evidence="4 7" id="KW-0442">Lipid degradation</keyword>
<dbReference type="InterPro" id="IPR007000">
    <property type="entry name" value="PLipase_B-like"/>
</dbReference>
<keyword evidence="2" id="KW-0732">Signal</keyword>